<name>A0A939LV72_9MICO</name>
<dbReference type="InterPro" id="IPR012340">
    <property type="entry name" value="NA-bd_OB-fold"/>
</dbReference>
<accession>A0A939LV72</accession>
<sequence length="152" mass="17103">MNENRPQAPIERIETGTCVFGYFATEPELTRTEAGVPKFYARYRIPRHRREADGSVTRLEPDFRSIVAYWETAELAYEKFRKGDAFIAQGHVRVNNRTGKERFEAKRIGHNPADTPYEVDRSARPSAATAERAVLAPAASTATAVESESLSR</sequence>
<dbReference type="Proteomes" id="UP000664398">
    <property type="component" value="Unassembled WGS sequence"/>
</dbReference>
<dbReference type="EMBL" id="JAGDYL010000013">
    <property type="protein sequence ID" value="MBO1805424.1"/>
    <property type="molecule type" value="Genomic_DNA"/>
</dbReference>
<dbReference type="GO" id="GO:0003697">
    <property type="term" value="F:single-stranded DNA binding"/>
    <property type="evidence" value="ECO:0007669"/>
    <property type="project" value="InterPro"/>
</dbReference>
<evidence type="ECO:0000256" key="3">
    <source>
        <dbReference type="SAM" id="MobiDB-lite"/>
    </source>
</evidence>
<feature type="compositionally biased region" description="Low complexity" evidence="3">
    <location>
        <begin position="133"/>
        <end position="152"/>
    </location>
</feature>
<evidence type="ECO:0000256" key="1">
    <source>
        <dbReference type="ARBA" id="ARBA00023125"/>
    </source>
</evidence>
<comment type="caution">
    <text evidence="4">The sequence shown here is derived from an EMBL/GenBank/DDBJ whole genome shotgun (WGS) entry which is preliminary data.</text>
</comment>
<evidence type="ECO:0000313" key="5">
    <source>
        <dbReference type="Proteomes" id="UP000664398"/>
    </source>
</evidence>
<keyword evidence="5" id="KW-1185">Reference proteome</keyword>
<keyword evidence="1 2" id="KW-0238">DNA-binding</keyword>
<proteinExistence type="predicted"/>
<reference evidence="4" key="1">
    <citation type="submission" date="2021-03" db="EMBL/GenBank/DDBJ databases">
        <title>Leucobacter chromiisoli sp. nov., isolated from chromium-containing soil of chemical plant.</title>
        <authorList>
            <person name="Xu Z."/>
        </authorList>
    </citation>
    <scope>NUCLEOTIDE SEQUENCE</scope>
    <source>
        <strain evidence="4">A2</strain>
    </source>
</reference>
<dbReference type="PROSITE" id="PS50935">
    <property type="entry name" value="SSB"/>
    <property type="match status" value="1"/>
</dbReference>
<dbReference type="RefSeq" id="WP_208045895.1">
    <property type="nucleotide sequence ID" value="NZ_JAGDYL010000013.1"/>
</dbReference>
<dbReference type="AlphaFoldDB" id="A0A939LV72"/>
<evidence type="ECO:0000313" key="4">
    <source>
        <dbReference type="EMBL" id="MBO1805424.1"/>
    </source>
</evidence>
<dbReference type="SUPFAM" id="SSF50249">
    <property type="entry name" value="Nucleic acid-binding proteins"/>
    <property type="match status" value="1"/>
</dbReference>
<feature type="region of interest" description="Disordered" evidence="3">
    <location>
        <begin position="107"/>
        <end position="152"/>
    </location>
</feature>
<dbReference type="InterPro" id="IPR000424">
    <property type="entry name" value="Primosome_PriB/ssb"/>
</dbReference>
<dbReference type="Gene3D" id="2.40.50.140">
    <property type="entry name" value="Nucleic acid-binding proteins"/>
    <property type="match status" value="1"/>
</dbReference>
<evidence type="ECO:0000256" key="2">
    <source>
        <dbReference type="PROSITE-ProRule" id="PRU00252"/>
    </source>
</evidence>
<protein>
    <submittedName>
        <fullName evidence="4">Single-stranded DNA-binding protein</fullName>
    </submittedName>
</protein>
<gene>
    <name evidence="4" type="ORF">J4H91_08850</name>
</gene>
<organism evidence="4 5">
    <name type="scientific">Leucobacter ruminantium</name>
    <dbReference type="NCBI Taxonomy" id="1289170"/>
    <lineage>
        <taxon>Bacteria</taxon>
        <taxon>Bacillati</taxon>
        <taxon>Actinomycetota</taxon>
        <taxon>Actinomycetes</taxon>
        <taxon>Micrococcales</taxon>
        <taxon>Microbacteriaceae</taxon>
        <taxon>Leucobacter</taxon>
    </lineage>
</organism>